<keyword evidence="1" id="KW-0732">Signal</keyword>
<organism evidence="2 3">
    <name type="scientific">Plectus sambesii</name>
    <dbReference type="NCBI Taxonomy" id="2011161"/>
    <lineage>
        <taxon>Eukaryota</taxon>
        <taxon>Metazoa</taxon>
        <taxon>Ecdysozoa</taxon>
        <taxon>Nematoda</taxon>
        <taxon>Chromadorea</taxon>
        <taxon>Plectida</taxon>
        <taxon>Plectina</taxon>
        <taxon>Plectoidea</taxon>
        <taxon>Plectidae</taxon>
        <taxon>Plectus</taxon>
    </lineage>
</organism>
<evidence type="ECO:0000256" key="1">
    <source>
        <dbReference type="SAM" id="SignalP"/>
    </source>
</evidence>
<evidence type="ECO:0000313" key="2">
    <source>
        <dbReference type="Proteomes" id="UP000887566"/>
    </source>
</evidence>
<reference evidence="3" key="1">
    <citation type="submission" date="2022-11" db="UniProtKB">
        <authorList>
            <consortium name="WormBaseParasite"/>
        </authorList>
    </citation>
    <scope>IDENTIFICATION</scope>
</reference>
<feature type="chain" id="PRO_5038031126" evidence="1">
    <location>
        <begin position="19"/>
        <end position="117"/>
    </location>
</feature>
<accession>A0A914X8F3</accession>
<dbReference type="AlphaFoldDB" id="A0A914X8F3"/>
<sequence>MKLLLVLVTPFVVAFVQPLPLRRRSDSLPEVGPTFAKLRLSLEHYNKVFNKLNTTSSRRTVAPHWEEARELTGLVEDLLATDLENKLKFIMQQSRLMTTTTTTTTTTDSSIDINLLR</sequence>
<dbReference type="Proteomes" id="UP000887566">
    <property type="component" value="Unplaced"/>
</dbReference>
<feature type="signal peptide" evidence="1">
    <location>
        <begin position="1"/>
        <end position="18"/>
    </location>
</feature>
<keyword evidence="2" id="KW-1185">Reference proteome</keyword>
<protein>
    <submittedName>
        <fullName evidence="3">Uncharacterized protein</fullName>
    </submittedName>
</protein>
<dbReference type="WBParaSite" id="PSAMB.scaffold645size44629.g7617.t1">
    <property type="protein sequence ID" value="PSAMB.scaffold645size44629.g7617.t1"/>
    <property type="gene ID" value="PSAMB.scaffold645size44629.g7617"/>
</dbReference>
<name>A0A914X8F3_9BILA</name>
<proteinExistence type="predicted"/>
<evidence type="ECO:0000313" key="3">
    <source>
        <dbReference type="WBParaSite" id="PSAMB.scaffold645size44629.g7617.t1"/>
    </source>
</evidence>